<keyword evidence="10 16" id="KW-1133">Transmembrane helix</keyword>
<feature type="transmembrane region" description="Helical" evidence="16">
    <location>
        <begin position="49"/>
        <end position="66"/>
    </location>
</feature>
<dbReference type="SUPFAM" id="SSF57850">
    <property type="entry name" value="RING/U-box"/>
    <property type="match status" value="1"/>
</dbReference>
<dbReference type="Pfam" id="PF07562">
    <property type="entry name" value="NCD3G"/>
    <property type="match status" value="2"/>
</dbReference>
<dbReference type="PANTHER" id="PTHR24061:SF403">
    <property type="entry name" value="VOMERONASAL 2, RECEPTOR 113-RELATED"/>
    <property type="match status" value="1"/>
</dbReference>
<dbReference type="Pfam" id="PF00003">
    <property type="entry name" value="7tm_3"/>
    <property type="match status" value="2"/>
</dbReference>
<evidence type="ECO:0000256" key="10">
    <source>
        <dbReference type="ARBA" id="ARBA00022989"/>
    </source>
</evidence>
<dbReference type="InterPro" id="IPR004073">
    <property type="entry name" value="GPCR_3_vmron_rcpt_2"/>
</dbReference>
<dbReference type="RefSeq" id="XP_035305039.1">
    <property type="nucleotide sequence ID" value="XM_035449148.1"/>
</dbReference>
<feature type="transmembrane region" description="Helical" evidence="16">
    <location>
        <begin position="6"/>
        <end position="28"/>
    </location>
</feature>
<evidence type="ECO:0000256" key="12">
    <source>
        <dbReference type="ARBA" id="ARBA00023136"/>
    </source>
</evidence>
<keyword evidence="14" id="KW-0325">Glycoprotein</keyword>
<evidence type="ECO:0000256" key="9">
    <source>
        <dbReference type="ARBA" id="ARBA00022833"/>
    </source>
</evidence>
<dbReference type="InterPro" id="IPR000337">
    <property type="entry name" value="GPCR_3"/>
</dbReference>
<evidence type="ECO:0000256" key="16">
    <source>
        <dbReference type="SAM" id="Phobius"/>
    </source>
</evidence>
<keyword evidence="9" id="KW-0862">Zinc</keyword>
<keyword evidence="4 16" id="KW-0812">Transmembrane</keyword>
<gene>
    <name evidence="19" type="primary">LOC113837920</name>
</gene>
<dbReference type="Proteomes" id="UP001108280">
    <property type="component" value="Chromosome 9"/>
</dbReference>
<accession>A0A9J7H863</accession>
<evidence type="ECO:0000256" key="14">
    <source>
        <dbReference type="ARBA" id="ARBA00023180"/>
    </source>
</evidence>
<dbReference type="Pfam" id="PF01094">
    <property type="entry name" value="ANF_receptor"/>
    <property type="match status" value="1"/>
</dbReference>
<dbReference type="AlphaFoldDB" id="A0A9J7H863"/>
<dbReference type="InterPro" id="IPR001828">
    <property type="entry name" value="ANF_lig-bd_rcpt"/>
</dbReference>
<dbReference type="GO" id="GO:0004930">
    <property type="term" value="F:G protein-coupled receptor activity"/>
    <property type="evidence" value="ECO:0007669"/>
    <property type="project" value="UniProtKB-KW"/>
</dbReference>
<feature type="transmembrane region" description="Helical" evidence="16">
    <location>
        <begin position="1027"/>
        <end position="1046"/>
    </location>
</feature>
<feature type="transmembrane region" description="Helical" evidence="16">
    <location>
        <begin position="505"/>
        <end position="530"/>
    </location>
</feature>
<proteinExistence type="inferred from homology"/>
<evidence type="ECO:0000313" key="18">
    <source>
        <dbReference type="Proteomes" id="UP001108280"/>
    </source>
</evidence>
<keyword evidence="15" id="KW-0807">Transducer</keyword>
<evidence type="ECO:0000256" key="1">
    <source>
        <dbReference type="ARBA" id="ARBA00004651"/>
    </source>
</evidence>
<keyword evidence="8" id="KW-0833">Ubl conjugation pathway</keyword>
<evidence type="ECO:0000256" key="13">
    <source>
        <dbReference type="ARBA" id="ARBA00023170"/>
    </source>
</evidence>
<keyword evidence="6" id="KW-0732">Signal</keyword>
<dbReference type="Gene3D" id="3.40.50.2300">
    <property type="match status" value="3"/>
</dbReference>
<dbReference type="InterPro" id="IPR011500">
    <property type="entry name" value="GPCR_3_9-Cys_dom"/>
</dbReference>
<dbReference type="FunFam" id="3.40.50.2300:FF:000024">
    <property type="entry name" value="Vomeronasal 2, receptor 73"/>
    <property type="match status" value="1"/>
</dbReference>
<keyword evidence="18" id="KW-1185">Reference proteome</keyword>
<dbReference type="PROSITE" id="PS50259">
    <property type="entry name" value="G_PROTEIN_RECEP_F3_4"/>
    <property type="match status" value="2"/>
</dbReference>
<feature type="transmembrane region" description="Helical" evidence="16">
    <location>
        <begin position="983"/>
        <end position="1007"/>
    </location>
</feature>
<evidence type="ECO:0000256" key="5">
    <source>
        <dbReference type="ARBA" id="ARBA00022723"/>
    </source>
</evidence>
<dbReference type="InterPro" id="IPR000068">
    <property type="entry name" value="GPCR_3_Ca_sens_rcpt-rel"/>
</dbReference>
<reference evidence="18" key="1">
    <citation type="journal article" date="2018" name="Biotechnol. Bioeng.">
        <title>A reference genome of the Chinese hamster based on a hybrid assembly strategy.</title>
        <authorList>
            <person name="Rupp O."/>
            <person name="MacDonald M.L."/>
            <person name="Li S."/>
            <person name="Dhiman H."/>
            <person name="Polson S."/>
            <person name="Griep S."/>
            <person name="Heffner K."/>
            <person name="Hernandez I."/>
            <person name="Brinkrolf K."/>
            <person name="Jadhav V."/>
            <person name="Samoudi M."/>
            <person name="Hao H."/>
            <person name="Kingham B."/>
            <person name="Goesmann A."/>
            <person name="Betenbaugh M.J."/>
            <person name="Lewis N.E."/>
            <person name="Borth N."/>
            <person name="Lee K.H."/>
        </authorList>
    </citation>
    <scope>NUCLEOTIDE SEQUENCE [LARGE SCALE GENOMIC DNA]</scope>
    <source>
        <strain evidence="18">17A/GY</strain>
    </source>
</reference>
<evidence type="ECO:0000256" key="4">
    <source>
        <dbReference type="ARBA" id="ARBA00022692"/>
    </source>
</evidence>
<feature type="transmembrane region" description="Helical" evidence="16">
    <location>
        <begin position="916"/>
        <end position="936"/>
    </location>
</feature>
<keyword evidence="3" id="KW-1003">Cell membrane</keyword>
<dbReference type="Pfam" id="PF22191">
    <property type="entry name" value="IBR_1"/>
    <property type="match status" value="1"/>
</dbReference>
<comment type="similarity">
    <text evidence="2">Belongs to the G-protein coupled receptor 3 family.</text>
</comment>
<feature type="transmembrane region" description="Helical" evidence="16">
    <location>
        <begin position="951"/>
        <end position="971"/>
    </location>
</feature>
<dbReference type="SMART" id="SM01411">
    <property type="entry name" value="Ephrin_rec_like"/>
    <property type="match status" value="2"/>
</dbReference>
<keyword evidence="13" id="KW-0675">Receptor</keyword>
<feature type="transmembrane region" description="Helical" evidence="16">
    <location>
        <begin position="593"/>
        <end position="613"/>
    </location>
</feature>
<evidence type="ECO:0000256" key="2">
    <source>
        <dbReference type="ARBA" id="ARBA00007242"/>
    </source>
</evidence>
<dbReference type="OrthoDB" id="5984008at2759"/>
<reference evidence="19" key="3">
    <citation type="submission" date="2025-08" db="UniProtKB">
        <authorList>
            <consortium name="RefSeq"/>
        </authorList>
    </citation>
    <scope>IDENTIFICATION</scope>
    <source>
        <strain evidence="19">17A/GY</strain>
        <tissue evidence="19">Liver</tissue>
    </source>
</reference>
<dbReference type="InterPro" id="IPR047545">
    <property type="entry name" value="BRcat_RBR_RNF216"/>
</dbReference>
<evidence type="ECO:0000256" key="6">
    <source>
        <dbReference type="ARBA" id="ARBA00022729"/>
    </source>
</evidence>
<evidence type="ECO:0000256" key="8">
    <source>
        <dbReference type="ARBA" id="ARBA00022786"/>
    </source>
</evidence>
<dbReference type="InterPro" id="IPR017978">
    <property type="entry name" value="GPCR_3_C"/>
</dbReference>
<feature type="domain" description="G-protein coupled receptors family 3 profile" evidence="17">
    <location>
        <begin position="399"/>
        <end position="663"/>
    </location>
</feature>
<feature type="transmembrane region" description="Helical" evidence="16">
    <location>
        <begin position="1107"/>
        <end position="1127"/>
    </location>
</feature>
<dbReference type="KEGG" id="cge:113837920"/>
<reference evidence="18" key="2">
    <citation type="journal article" date="2020" name="Biotechnol. Bioeng.">
        <title>Chromosome-scale scaffolds for the Chinese hamster reference genome assembly to facilitate the study of the CHO epigenome.</title>
        <authorList>
            <person name="Hilliard W."/>
            <person name="MacDonald M."/>
            <person name="Lee K.H."/>
        </authorList>
    </citation>
    <scope>NUCLEOTIDE SEQUENCE [LARGE SCALE GENOMIC DNA]</scope>
    <source>
        <strain evidence="18">17A/GY</strain>
    </source>
</reference>
<dbReference type="SMART" id="SM00647">
    <property type="entry name" value="IBR"/>
    <property type="match status" value="1"/>
</dbReference>
<dbReference type="GO" id="GO:0005886">
    <property type="term" value="C:plasma membrane"/>
    <property type="evidence" value="ECO:0007669"/>
    <property type="project" value="UniProtKB-SubCell"/>
</dbReference>
<keyword evidence="7" id="KW-0863">Zinc-finger</keyword>
<keyword evidence="12 16" id="KW-0472">Membrane</keyword>
<dbReference type="PRINTS" id="PR00248">
    <property type="entry name" value="GPCRMGR"/>
</dbReference>
<dbReference type="InterPro" id="IPR038550">
    <property type="entry name" value="GPCR_3_9-Cys_sf"/>
</dbReference>
<feature type="transmembrane region" description="Helical" evidence="16">
    <location>
        <begin position="469"/>
        <end position="493"/>
    </location>
</feature>
<feature type="transmembrane region" description="Helical" evidence="16">
    <location>
        <begin position="399"/>
        <end position="424"/>
    </location>
</feature>
<organism evidence="18 19">
    <name type="scientific">Cricetulus griseus</name>
    <name type="common">Chinese hamster</name>
    <name type="synonym">Cricetulus barabensis griseus</name>
    <dbReference type="NCBI Taxonomy" id="10029"/>
    <lineage>
        <taxon>Eukaryota</taxon>
        <taxon>Metazoa</taxon>
        <taxon>Chordata</taxon>
        <taxon>Craniata</taxon>
        <taxon>Vertebrata</taxon>
        <taxon>Euteleostomi</taxon>
        <taxon>Mammalia</taxon>
        <taxon>Eutheria</taxon>
        <taxon>Euarchontoglires</taxon>
        <taxon>Glires</taxon>
        <taxon>Rodentia</taxon>
        <taxon>Myomorpha</taxon>
        <taxon>Muroidea</taxon>
        <taxon>Cricetidae</taxon>
        <taxon>Cricetinae</taxon>
        <taxon>Cricetulus</taxon>
    </lineage>
</organism>
<evidence type="ECO:0000256" key="7">
    <source>
        <dbReference type="ARBA" id="ARBA00022771"/>
    </source>
</evidence>
<feature type="transmembrane region" description="Helical" evidence="16">
    <location>
        <begin position="619"/>
        <end position="641"/>
    </location>
</feature>
<feature type="transmembrane region" description="Helical" evidence="16">
    <location>
        <begin position="558"/>
        <end position="581"/>
    </location>
</feature>
<evidence type="ECO:0000259" key="17">
    <source>
        <dbReference type="PROSITE" id="PS50259"/>
    </source>
</evidence>
<dbReference type="InterPro" id="IPR028082">
    <property type="entry name" value="Peripla_BP_I"/>
</dbReference>
<dbReference type="GeneID" id="113837920"/>
<dbReference type="CDD" id="cd20339">
    <property type="entry name" value="BRcat_RBR_RNF216"/>
    <property type="match status" value="1"/>
</dbReference>
<keyword evidence="11" id="KW-0297">G-protein coupled receptor</keyword>
<dbReference type="SUPFAM" id="SSF53822">
    <property type="entry name" value="Periplasmic binding protein-like I"/>
    <property type="match status" value="2"/>
</dbReference>
<feature type="transmembrane region" description="Helical" evidence="16">
    <location>
        <begin position="1139"/>
        <end position="1162"/>
    </location>
</feature>
<dbReference type="PANTHER" id="PTHR24061">
    <property type="entry name" value="CALCIUM-SENSING RECEPTOR-RELATED"/>
    <property type="match status" value="1"/>
</dbReference>
<evidence type="ECO:0000256" key="11">
    <source>
        <dbReference type="ARBA" id="ARBA00023040"/>
    </source>
</evidence>
<dbReference type="CDD" id="cd15283">
    <property type="entry name" value="7tmC_V2R_pheromone"/>
    <property type="match status" value="2"/>
</dbReference>
<protein>
    <submittedName>
        <fullName evidence="19">Vomeronasal type-2 receptor 116-like</fullName>
    </submittedName>
</protein>
<comment type="subcellular location">
    <subcellularLocation>
        <location evidence="1">Cell membrane</location>
        <topology evidence="1">Multi-pass membrane protein</topology>
    </subcellularLocation>
</comment>
<dbReference type="InterPro" id="IPR002867">
    <property type="entry name" value="IBR_dom"/>
</dbReference>
<evidence type="ECO:0000256" key="15">
    <source>
        <dbReference type="ARBA" id="ARBA00023224"/>
    </source>
</evidence>
<dbReference type="GO" id="GO:0008270">
    <property type="term" value="F:zinc ion binding"/>
    <property type="evidence" value="ECO:0007669"/>
    <property type="project" value="UniProtKB-KW"/>
</dbReference>
<sequence length="1184" mass="132883">MAPKDTSLALAMVSIILHFSWNWVGLVISDNDQGTQFLSDLRRELEKNTICFAFVNMIPISMQLYMSRAEVYFNQIMTSSTKVVIIYGDSDSTLAVSFRMWESRGVQRIWVITSQWDVTTSKKEFMLDSSRMTLAFAHHHGEISGFKNFVQTMNPLKYTDEYLARLEWMNFNCEVSTSNCKTLKNYSLNASMEWLVVQTFDMAFNGGLYDIYNAVYALAHALHEMVLQQADTQLMDNGKEPVSSCWKLNSFLKKTQFTNPVGDRVNMKQKEEHQEEYDVFQIWDSPHGIRFKVKTGKYSPYFPHGQQLHVSEDMIEWATGNRQMPPSVCSADCGPGFRKFWQEGMAVCCFKCSPCPENEISNETNVDQCVKCPEDQFANTEQNQCIPKAVIFLSYEDPLGMALALMALCFSAFTALVLGVFLKHHDTPIVKANNRMLSYILLISLFFCFLCPLLFIGHPNSATCMLQQITFGVVFTVAVSTVLAKTVTVILAFKVTAPGRRMRYFLFSGAPNYIIAICTLIQVIICAVWLGTSPPSVSIDATSEHGNIIIVCTKGSVTAFYCVLGYLACLAQMSFTVAFLSRNLPNTFNEAKFLTFSMLLFCCVWVTFLPVYHSTKGKVMVAVEIFSIVASSAGMLGCIFVPKCYKILLKPAKKNSFQSTREKNELEKVIPQTILCKYYEQKAEEVTAACGDKLVRCPSCSFPALLDRDVKRFSCPNPGCQKETCRKCQGLWKEHNGLTCEEVAEKDDINGCKMDEYLPLLLNSFLKKTQFTNPVGDRVNMNQKEEHQEEYDVFQIWNSPHGIRFKVKIGKYSPYFPHGQQLHVSEDMIEWATGNRQMPPSVCSADCGPGFRKFWQEGMAVCCFKCSPCPENEISNETNVDQCVKCPEDQFANTEQNQCIPKAVIFLSYEDPLGMALALMALCFSAFTALVLGVFVKHHDTPIVKANNRKLSYILLISLFFCFLCPLLFIGHPNTATCMVQQITFGVVFTVAVSTVLAKTVTVLLAFKVTAPGRRMRYLLVSGAPNYIIAICTLIQVIICAVWLGVSPPSVSIDAHSEHGHIIIVCSKGSVTAFYCVLGYLACLAQVSFTVAFLSRNLPNTFNEAKILTFSMLLFCCVWVTFLPVYHSTKGKVMVAVEIFSILASSAGMLGCIFVPKCYIILLKPAKKLSSKYHRKKSSPTTDI</sequence>
<name>A0A9J7H863_CRIGR</name>
<evidence type="ECO:0000313" key="19">
    <source>
        <dbReference type="RefSeq" id="XP_035305039.1"/>
    </source>
</evidence>
<feature type="transmembrane region" description="Helical" evidence="16">
    <location>
        <begin position="436"/>
        <end position="457"/>
    </location>
</feature>
<dbReference type="PRINTS" id="PR01535">
    <property type="entry name" value="VOMERONASL2R"/>
</dbReference>
<dbReference type="Gene3D" id="2.10.50.30">
    <property type="entry name" value="GPCR, family 3, nine cysteines domain"/>
    <property type="match status" value="2"/>
</dbReference>
<feature type="transmembrane region" description="Helical" evidence="16">
    <location>
        <begin position="1073"/>
        <end position="1095"/>
    </location>
</feature>
<evidence type="ECO:0000256" key="3">
    <source>
        <dbReference type="ARBA" id="ARBA00022475"/>
    </source>
</evidence>
<keyword evidence="5" id="KW-0479">Metal-binding</keyword>
<dbReference type="FunFam" id="2.10.50.30:FF:000002">
    <property type="entry name" value="Vomeronasal 2 receptor, h1"/>
    <property type="match status" value="2"/>
</dbReference>
<feature type="domain" description="G-protein coupled receptors family 3 profile" evidence="17">
    <location>
        <begin position="913"/>
        <end position="1177"/>
    </location>
</feature>